<dbReference type="EMBL" id="JAUEDM010000002">
    <property type="protein sequence ID" value="KAK3325822.1"/>
    <property type="molecule type" value="Genomic_DNA"/>
</dbReference>
<comment type="caution">
    <text evidence="2">The sequence shown here is derived from an EMBL/GenBank/DDBJ whole genome shotgun (WGS) entry which is preliminary data.</text>
</comment>
<feature type="region of interest" description="Disordered" evidence="1">
    <location>
        <begin position="14"/>
        <end position="50"/>
    </location>
</feature>
<feature type="compositionally biased region" description="Basic and acidic residues" evidence="1">
    <location>
        <begin position="19"/>
        <end position="34"/>
    </location>
</feature>
<dbReference type="AlphaFoldDB" id="A0AAE0IIQ2"/>
<sequence>MGCVLANRTGHRAGVLSKEMGRSEGVRRDPREATWHAAPPKRGPASATGTCQKPVFPVTQCTYLLPLRPRDIRFHSPMPLGLNGGDWMMTINPVEPAHFEPVSFRHLRFPPSPSSPLKYIGTYLSANVRCTYRDCRSHRPSLTDQKQRFLFALCRSVSAPSSLPVAPEVWDSVIPEQHGCWMRRYSRLSKLIALFSLVITGSDETTLCNRRL</sequence>
<protein>
    <submittedName>
        <fullName evidence="2">Uncharacterized protein</fullName>
    </submittedName>
</protein>
<accession>A0AAE0IIQ2</accession>
<evidence type="ECO:0000313" key="2">
    <source>
        <dbReference type="EMBL" id="KAK3325822.1"/>
    </source>
</evidence>
<reference evidence="2" key="2">
    <citation type="submission" date="2023-06" db="EMBL/GenBank/DDBJ databases">
        <authorList>
            <consortium name="Lawrence Berkeley National Laboratory"/>
            <person name="Haridas S."/>
            <person name="Hensen N."/>
            <person name="Bonometti L."/>
            <person name="Westerberg I."/>
            <person name="Brannstrom I.O."/>
            <person name="Guillou S."/>
            <person name="Cros-Aarteil S."/>
            <person name="Calhoun S."/>
            <person name="Kuo A."/>
            <person name="Mondo S."/>
            <person name="Pangilinan J."/>
            <person name="Riley R."/>
            <person name="Labutti K."/>
            <person name="Andreopoulos B."/>
            <person name="Lipzen A."/>
            <person name="Chen C."/>
            <person name="Yanf M."/>
            <person name="Daum C."/>
            <person name="Ng V."/>
            <person name="Clum A."/>
            <person name="Steindorff A."/>
            <person name="Ohm R."/>
            <person name="Martin F."/>
            <person name="Silar P."/>
            <person name="Natvig D."/>
            <person name="Lalanne C."/>
            <person name="Gautier V."/>
            <person name="Ament-Velasquez S.L."/>
            <person name="Kruys A."/>
            <person name="Hutchinson M.I."/>
            <person name="Powell A.J."/>
            <person name="Barry K."/>
            <person name="Miller A.N."/>
            <person name="Grigoriev I.V."/>
            <person name="Debuchy R."/>
            <person name="Gladieux P."/>
            <person name="Thoren M.H."/>
            <person name="Johannesson H."/>
        </authorList>
    </citation>
    <scope>NUCLEOTIDE SEQUENCE</scope>
    <source>
        <strain evidence="2">CBS 118394</strain>
    </source>
</reference>
<evidence type="ECO:0000256" key="1">
    <source>
        <dbReference type="SAM" id="MobiDB-lite"/>
    </source>
</evidence>
<name>A0AAE0IIQ2_9PEZI</name>
<proteinExistence type="predicted"/>
<evidence type="ECO:0000313" key="3">
    <source>
        <dbReference type="Proteomes" id="UP001283341"/>
    </source>
</evidence>
<reference evidence="2" key="1">
    <citation type="journal article" date="2023" name="Mol. Phylogenet. Evol.">
        <title>Genome-scale phylogeny and comparative genomics of the fungal order Sordariales.</title>
        <authorList>
            <person name="Hensen N."/>
            <person name="Bonometti L."/>
            <person name="Westerberg I."/>
            <person name="Brannstrom I.O."/>
            <person name="Guillou S."/>
            <person name="Cros-Aarteil S."/>
            <person name="Calhoun S."/>
            <person name="Haridas S."/>
            <person name="Kuo A."/>
            <person name="Mondo S."/>
            <person name="Pangilinan J."/>
            <person name="Riley R."/>
            <person name="LaButti K."/>
            <person name="Andreopoulos B."/>
            <person name="Lipzen A."/>
            <person name="Chen C."/>
            <person name="Yan M."/>
            <person name="Daum C."/>
            <person name="Ng V."/>
            <person name="Clum A."/>
            <person name="Steindorff A."/>
            <person name="Ohm R.A."/>
            <person name="Martin F."/>
            <person name="Silar P."/>
            <person name="Natvig D.O."/>
            <person name="Lalanne C."/>
            <person name="Gautier V."/>
            <person name="Ament-Velasquez S.L."/>
            <person name="Kruys A."/>
            <person name="Hutchinson M.I."/>
            <person name="Powell A.J."/>
            <person name="Barry K."/>
            <person name="Miller A.N."/>
            <person name="Grigoriev I.V."/>
            <person name="Debuchy R."/>
            <person name="Gladieux P."/>
            <person name="Hiltunen Thoren M."/>
            <person name="Johannesson H."/>
        </authorList>
    </citation>
    <scope>NUCLEOTIDE SEQUENCE</scope>
    <source>
        <strain evidence="2">CBS 118394</strain>
    </source>
</reference>
<dbReference type="Proteomes" id="UP001283341">
    <property type="component" value="Unassembled WGS sequence"/>
</dbReference>
<keyword evidence="3" id="KW-1185">Reference proteome</keyword>
<gene>
    <name evidence="2" type="ORF">B0H66DRAFT_139791</name>
</gene>
<organism evidence="2 3">
    <name type="scientific">Apodospora peruviana</name>
    <dbReference type="NCBI Taxonomy" id="516989"/>
    <lineage>
        <taxon>Eukaryota</taxon>
        <taxon>Fungi</taxon>
        <taxon>Dikarya</taxon>
        <taxon>Ascomycota</taxon>
        <taxon>Pezizomycotina</taxon>
        <taxon>Sordariomycetes</taxon>
        <taxon>Sordariomycetidae</taxon>
        <taxon>Sordariales</taxon>
        <taxon>Lasiosphaeriaceae</taxon>
        <taxon>Apodospora</taxon>
    </lineage>
</organism>